<evidence type="ECO:0000313" key="2">
    <source>
        <dbReference type="EMBL" id="EMD63250.1"/>
    </source>
</evidence>
<name>M2SLS7_COCSN</name>
<sequence length="66" mass="7110">MTDHVHACSLAYSTTLFLRLPRRASEPPTHTLLSSSCPLPTPHPSIQPHPPLAPSSVTRRALSSVS</sequence>
<dbReference type="RefSeq" id="XP_007701074.1">
    <property type="nucleotide sequence ID" value="XM_007702884.1"/>
</dbReference>
<dbReference type="HOGENOM" id="CLU_2831046_0_0_1"/>
<reference evidence="3" key="2">
    <citation type="journal article" date="2013" name="PLoS Genet.">
        <title>Comparative genome structure, secondary metabolite, and effector coding capacity across Cochliobolus pathogens.</title>
        <authorList>
            <person name="Condon B.J."/>
            <person name="Leng Y."/>
            <person name="Wu D."/>
            <person name="Bushley K.E."/>
            <person name="Ohm R.A."/>
            <person name="Otillar R."/>
            <person name="Martin J."/>
            <person name="Schackwitz W."/>
            <person name="Grimwood J."/>
            <person name="MohdZainudin N."/>
            <person name="Xue C."/>
            <person name="Wang R."/>
            <person name="Manning V.A."/>
            <person name="Dhillon B."/>
            <person name="Tu Z.J."/>
            <person name="Steffenson B.J."/>
            <person name="Salamov A."/>
            <person name="Sun H."/>
            <person name="Lowry S."/>
            <person name="LaButti K."/>
            <person name="Han J."/>
            <person name="Copeland A."/>
            <person name="Lindquist E."/>
            <person name="Barry K."/>
            <person name="Schmutz J."/>
            <person name="Baker S.E."/>
            <person name="Ciuffetti L.M."/>
            <person name="Grigoriev I.V."/>
            <person name="Zhong S."/>
            <person name="Turgeon B.G."/>
        </authorList>
    </citation>
    <scope>NUCLEOTIDE SEQUENCE [LARGE SCALE GENOMIC DNA]</scope>
    <source>
        <strain evidence="3">ND90Pr / ATCC 201652</strain>
    </source>
</reference>
<dbReference type="GeneID" id="19139168"/>
<dbReference type="AlphaFoldDB" id="M2SLS7"/>
<dbReference type="KEGG" id="bsc:COCSADRAFT_38114"/>
<dbReference type="Proteomes" id="UP000016934">
    <property type="component" value="Unassembled WGS sequence"/>
</dbReference>
<feature type="region of interest" description="Disordered" evidence="1">
    <location>
        <begin position="26"/>
        <end position="66"/>
    </location>
</feature>
<feature type="compositionally biased region" description="Polar residues" evidence="1">
    <location>
        <begin position="56"/>
        <end position="66"/>
    </location>
</feature>
<dbReference type="EMBL" id="KB445645">
    <property type="protein sequence ID" value="EMD63250.1"/>
    <property type="molecule type" value="Genomic_DNA"/>
</dbReference>
<evidence type="ECO:0000313" key="3">
    <source>
        <dbReference type="Proteomes" id="UP000016934"/>
    </source>
</evidence>
<accession>M2SLS7</accession>
<proteinExistence type="predicted"/>
<keyword evidence="3" id="KW-1185">Reference proteome</keyword>
<organism evidence="2 3">
    <name type="scientific">Cochliobolus sativus (strain ND90Pr / ATCC 201652)</name>
    <name type="common">Common root rot and spot blotch fungus</name>
    <name type="synonym">Bipolaris sorokiniana</name>
    <dbReference type="NCBI Taxonomy" id="665912"/>
    <lineage>
        <taxon>Eukaryota</taxon>
        <taxon>Fungi</taxon>
        <taxon>Dikarya</taxon>
        <taxon>Ascomycota</taxon>
        <taxon>Pezizomycotina</taxon>
        <taxon>Dothideomycetes</taxon>
        <taxon>Pleosporomycetidae</taxon>
        <taxon>Pleosporales</taxon>
        <taxon>Pleosporineae</taxon>
        <taxon>Pleosporaceae</taxon>
        <taxon>Bipolaris</taxon>
    </lineage>
</organism>
<protein>
    <submittedName>
        <fullName evidence="2">Uncharacterized protein</fullName>
    </submittedName>
</protein>
<feature type="compositionally biased region" description="Pro residues" evidence="1">
    <location>
        <begin position="39"/>
        <end position="53"/>
    </location>
</feature>
<gene>
    <name evidence="2" type="ORF">COCSADRAFT_38114</name>
</gene>
<evidence type="ECO:0000256" key="1">
    <source>
        <dbReference type="SAM" id="MobiDB-lite"/>
    </source>
</evidence>
<reference evidence="2 3" key="1">
    <citation type="journal article" date="2012" name="PLoS Pathog.">
        <title>Diverse lifestyles and strategies of plant pathogenesis encoded in the genomes of eighteen Dothideomycetes fungi.</title>
        <authorList>
            <person name="Ohm R.A."/>
            <person name="Feau N."/>
            <person name="Henrissat B."/>
            <person name="Schoch C.L."/>
            <person name="Horwitz B.A."/>
            <person name="Barry K.W."/>
            <person name="Condon B.J."/>
            <person name="Copeland A.C."/>
            <person name="Dhillon B."/>
            <person name="Glaser F."/>
            <person name="Hesse C.N."/>
            <person name="Kosti I."/>
            <person name="LaButti K."/>
            <person name="Lindquist E.A."/>
            <person name="Lucas S."/>
            <person name="Salamov A.A."/>
            <person name="Bradshaw R.E."/>
            <person name="Ciuffetti L."/>
            <person name="Hamelin R.C."/>
            <person name="Kema G.H.J."/>
            <person name="Lawrence C."/>
            <person name="Scott J.A."/>
            <person name="Spatafora J.W."/>
            <person name="Turgeon B.G."/>
            <person name="de Wit P.J.G.M."/>
            <person name="Zhong S."/>
            <person name="Goodwin S.B."/>
            <person name="Grigoriev I.V."/>
        </authorList>
    </citation>
    <scope>NUCLEOTIDE SEQUENCE [LARGE SCALE GENOMIC DNA]</scope>
    <source>
        <strain evidence="3">ND90Pr / ATCC 201652</strain>
    </source>
</reference>